<accession>A0A1I1PKF8</accession>
<dbReference type="PIRSF" id="PIRSF009320">
    <property type="entry name" value="Nuc_binding_HP_1000"/>
    <property type="match status" value="1"/>
</dbReference>
<dbReference type="OrthoDB" id="9815116at2"/>
<dbReference type="eggNOG" id="COG1192">
    <property type="taxonomic scope" value="Bacteria"/>
</dbReference>
<dbReference type="PANTHER" id="PTHR13696:SF52">
    <property type="entry name" value="PARA FAMILY PROTEIN CT_582"/>
    <property type="match status" value="1"/>
</dbReference>
<dbReference type="InterPro" id="IPR027417">
    <property type="entry name" value="P-loop_NTPase"/>
</dbReference>
<protein>
    <submittedName>
        <fullName evidence="2">Chromosome partitioning protein</fullName>
    </submittedName>
</protein>
<dbReference type="AlphaFoldDB" id="A0A1I1PKF8"/>
<dbReference type="Pfam" id="PF13614">
    <property type="entry name" value="AAA_31"/>
    <property type="match status" value="1"/>
</dbReference>
<dbReference type="InterPro" id="IPR025669">
    <property type="entry name" value="AAA_dom"/>
</dbReference>
<dbReference type="EMBL" id="FOKQ01000035">
    <property type="protein sequence ID" value="SFD10359.1"/>
    <property type="molecule type" value="Genomic_DNA"/>
</dbReference>
<feature type="domain" description="AAA" evidence="1">
    <location>
        <begin position="4"/>
        <end position="187"/>
    </location>
</feature>
<dbReference type="InterPro" id="IPR050678">
    <property type="entry name" value="DNA_Partitioning_ATPase"/>
</dbReference>
<organism evidence="2 3">
    <name type="scientific">Ruminococcus albus</name>
    <dbReference type="NCBI Taxonomy" id="1264"/>
    <lineage>
        <taxon>Bacteria</taxon>
        <taxon>Bacillati</taxon>
        <taxon>Bacillota</taxon>
        <taxon>Clostridia</taxon>
        <taxon>Eubacteriales</taxon>
        <taxon>Oscillospiraceae</taxon>
        <taxon>Ruminococcus</taxon>
    </lineage>
</organism>
<evidence type="ECO:0000313" key="3">
    <source>
        <dbReference type="Proteomes" id="UP000182192"/>
    </source>
</evidence>
<evidence type="ECO:0000259" key="1">
    <source>
        <dbReference type="Pfam" id="PF13614"/>
    </source>
</evidence>
<sequence>MKNTKIIAVANQKGGVGKTTTTINVGAALALTGKKVLLIDLDTQESLSNFLGIYNAENNIGKALYKTVNHETIDLADYIVTNEVNRVDIIPAELNTMQRIAIDLVSVRSKETVFRRLINQNSELLSRYDYILLDCPPSLNVILDNALTASRYVLIPCQAHPLSYPPLPNLLLQINEIQSELNESIEVIGIVPTMVDRSNNSRTTVEMLRGNYSDIVFNSEIERMAVAANSALTEKAVVLSNAKDNRVSREYKALTDELVSRIEGV</sequence>
<dbReference type="SUPFAM" id="SSF52540">
    <property type="entry name" value="P-loop containing nucleoside triphosphate hydrolases"/>
    <property type="match status" value="1"/>
</dbReference>
<dbReference type="Proteomes" id="UP000182192">
    <property type="component" value="Unassembled WGS sequence"/>
</dbReference>
<dbReference type="Gene3D" id="3.40.50.300">
    <property type="entry name" value="P-loop containing nucleotide triphosphate hydrolases"/>
    <property type="match status" value="1"/>
</dbReference>
<reference evidence="2 3" key="1">
    <citation type="submission" date="2016-10" db="EMBL/GenBank/DDBJ databases">
        <authorList>
            <person name="de Groot N.N."/>
        </authorList>
    </citation>
    <scope>NUCLEOTIDE SEQUENCE [LARGE SCALE GENOMIC DNA]</scope>
    <source>
        <strain evidence="2 3">AR67</strain>
    </source>
</reference>
<dbReference type="RefSeq" id="WP_074962912.1">
    <property type="nucleotide sequence ID" value="NZ_FOKQ01000035.1"/>
</dbReference>
<evidence type="ECO:0000313" key="2">
    <source>
        <dbReference type="EMBL" id="SFD10359.1"/>
    </source>
</evidence>
<gene>
    <name evidence="2" type="ORF">SAMN02910406_03106</name>
</gene>
<dbReference type="PANTHER" id="PTHR13696">
    <property type="entry name" value="P-LOOP CONTAINING NUCLEOSIDE TRIPHOSPHATE HYDROLASE"/>
    <property type="match status" value="1"/>
</dbReference>
<dbReference type="CDD" id="cd02042">
    <property type="entry name" value="ParAB_family"/>
    <property type="match status" value="1"/>
</dbReference>
<name>A0A1I1PKF8_RUMAL</name>
<proteinExistence type="predicted"/>